<feature type="non-terminal residue" evidence="2">
    <location>
        <position position="1"/>
    </location>
</feature>
<name>A0A6J4IGH7_9CHLR</name>
<reference evidence="2" key="1">
    <citation type="submission" date="2020-02" db="EMBL/GenBank/DDBJ databases">
        <authorList>
            <person name="Meier V. D."/>
        </authorList>
    </citation>
    <scope>NUCLEOTIDE SEQUENCE</scope>
    <source>
        <strain evidence="2">AVDCRST_MAG26</strain>
    </source>
</reference>
<evidence type="ECO:0000256" key="1">
    <source>
        <dbReference type="SAM" id="MobiDB-lite"/>
    </source>
</evidence>
<protein>
    <submittedName>
        <fullName evidence="2">Uncharacterized protein</fullName>
    </submittedName>
</protein>
<feature type="region of interest" description="Disordered" evidence="1">
    <location>
        <begin position="1"/>
        <end position="21"/>
    </location>
</feature>
<evidence type="ECO:0000313" key="2">
    <source>
        <dbReference type="EMBL" id="CAA9249702.1"/>
    </source>
</evidence>
<sequence>LVLRPKRDRRPGTPQSAQEGVAFAAKRCRGHMTRQVSRTFNRAAFPGNQHLAGVEVGAGEARPPALLGSKRQG</sequence>
<proteinExistence type="predicted"/>
<dbReference type="EMBL" id="CADCTK010000420">
    <property type="protein sequence ID" value="CAA9249702.1"/>
    <property type="molecule type" value="Genomic_DNA"/>
</dbReference>
<accession>A0A6J4IGH7</accession>
<organism evidence="2">
    <name type="scientific">uncultured Chloroflexia bacterium</name>
    <dbReference type="NCBI Taxonomy" id="1672391"/>
    <lineage>
        <taxon>Bacteria</taxon>
        <taxon>Bacillati</taxon>
        <taxon>Chloroflexota</taxon>
        <taxon>Chloroflexia</taxon>
        <taxon>environmental samples</taxon>
    </lineage>
</organism>
<dbReference type="AlphaFoldDB" id="A0A6J4IGH7"/>
<gene>
    <name evidence="2" type="ORF">AVDCRST_MAG26-1843</name>
</gene>